<evidence type="ECO:0000256" key="3">
    <source>
        <dbReference type="HAMAP-Rule" id="MF_01121"/>
    </source>
</evidence>
<reference evidence="6 7" key="1">
    <citation type="submission" date="2017-09" db="EMBL/GenBank/DDBJ databases">
        <title>Depth-based differentiation of microbial function through sediment-hosted aquifers and enrichment of novel symbionts in the deep terrestrial subsurface.</title>
        <authorList>
            <person name="Probst A.J."/>
            <person name="Ladd B."/>
            <person name="Jarett J.K."/>
            <person name="Geller-Mcgrath D.E."/>
            <person name="Sieber C.M."/>
            <person name="Emerson J.B."/>
            <person name="Anantharaman K."/>
            <person name="Thomas B.C."/>
            <person name="Malmstrom R."/>
            <person name="Stieglmeier M."/>
            <person name="Klingl A."/>
            <person name="Woyke T."/>
            <person name="Ryan C.M."/>
            <person name="Banfield J.F."/>
        </authorList>
    </citation>
    <scope>NUCLEOTIDE SEQUENCE [LARGE SCALE GENOMIC DNA]</scope>
    <source>
        <strain evidence="6">CG17_big_fil_post_rev_8_21_14_2_50_48_46</strain>
    </source>
</reference>
<comment type="catalytic activity">
    <reaction evidence="3">
        <text>N(6)-succinyl-L-lysyl-[protein] + NAD(+) + H2O = 2''-O-succinyl-ADP-D-ribose + nicotinamide + L-lysyl-[protein]</text>
        <dbReference type="Rhea" id="RHEA:47668"/>
        <dbReference type="Rhea" id="RHEA-COMP:9752"/>
        <dbReference type="Rhea" id="RHEA-COMP:11877"/>
        <dbReference type="ChEBI" id="CHEBI:15377"/>
        <dbReference type="ChEBI" id="CHEBI:17154"/>
        <dbReference type="ChEBI" id="CHEBI:29969"/>
        <dbReference type="ChEBI" id="CHEBI:57540"/>
        <dbReference type="ChEBI" id="CHEBI:87830"/>
        <dbReference type="ChEBI" id="CHEBI:87832"/>
    </reaction>
</comment>
<feature type="binding site" evidence="3">
    <location>
        <begin position="179"/>
        <end position="181"/>
    </location>
    <ligand>
        <name>NAD(+)</name>
        <dbReference type="ChEBI" id="CHEBI:57540"/>
    </ligand>
</feature>
<comment type="catalytic activity">
    <reaction evidence="3">
        <text>N(6)-acetyl-L-lysyl-[protein] + NAD(+) + H2O = 2''-O-acetyl-ADP-D-ribose + nicotinamide + L-lysyl-[protein]</text>
        <dbReference type="Rhea" id="RHEA:43636"/>
        <dbReference type="Rhea" id="RHEA-COMP:9752"/>
        <dbReference type="Rhea" id="RHEA-COMP:10731"/>
        <dbReference type="ChEBI" id="CHEBI:15377"/>
        <dbReference type="ChEBI" id="CHEBI:17154"/>
        <dbReference type="ChEBI" id="CHEBI:29969"/>
        <dbReference type="ChEBI" id="CHEBI:57540"/>
        <dbReference type="ChEBI" id="CHEBI:61930"/>
        <dbReference type="ChEBI" id="CHEBI:83767"/>
        <dbReference type="EC" id="2.3.1.286"/>
    </reaction>
</comment>
<dbReference type="InterPro" id="IPR026590">
    <property type="entry name" value="Ssirtuin_cat_dom"/>
</dbReference>
<sequence length="237" mass="26415">MAQKLRGVRSLLVITGAGVSAESGISTFRGAGGFWEKFRAEELASPEGFRRDPELVWRWYHERRQALLENQPNPGHFALAELETLIPDFTLVTQNVDGYHRQAGSRNIVEIHGSIWELRCTREGKIWEDHLPLQVLPVYCSCGALARPNVLWFGEVYDGERMRKAQAAAARAELIVVAGTSGMVWIVSGLLQVHRGEVIEVNLEPTDLTTQADLLLQGPSGQVFPRLLDLMNTTEGE</sequence>
<protein>
    <recommendedName>
        <fullName evidence="3">NAD-dependent protein deacylase</fullName>
        <ecNumber evidence="3">2.3.1.286</ecNumber>
    </recommendedName>
    <alternativeName>
        <fullName evidence="3">Regulatory protein SIR2 homolog</fullName>
    </alternativeName>
</protein>
<dbReference type="EC" id="2.3.1.286" evidence="3"/>
<dbReference type="PANTHER" id="PTHR11085">
    <property type="entry name" value="NAD-DEPENDENT PROTEIN DEACYLASE SIRTUIN-5, MITOCHONDRIAL-RELATED"/>
    <property type="match status" value="1"/>
</dbReference>
<evidence type="ECO:0000259" key="5">
    <source>
        <dbReference type="PROSITE" id="PS50305"/>
    </source>
</evidence>
<evidence type="ECO:0000313" key="6">
    <source>
        <dbReference type="EMBL" id="PIW13908.1"/>
    </source>
</evidence>
<feature type="binding site" evidence="3">
    <location>
        <position position="60"/>
    </location>
    <ligand>
        <name>substrate</name>
    </ligand>
</feature>
<name>A0A2M7FXC1_9BACT</name>
<dbReference type="Pfam" id="PF02146">
    <property type="entry name" value="SIR2"/>
    <property type="match status" value="1"/>
</dbReference>
<feature type="binding site" evidence="3">
    <location>
        <position position="220"/>
    </location>
    <ligand>
        <name>NAD(+)</name>
        <dbReference type="ChEBI" id="CHEBI:57540"/>
    </ligand>
</feature>
<comment type="caution">
    <text evidence="6">The sequence shown here is derived from an EMBL/GenBank/DDBJ whole genome shotgun (WGS) entry which is preliminary data.</text>
</comment>
<dbReference type="HAMAP" id="MF_01121">
    <property type="entry name" value="Sirtuin_ClassIII"/>
    <property type="match status" value="1"/>
</dbReference>
<dbReference type="Gene3D" id="3.40.50.1220">
    <property type="entry name" value="TPP-binding domain"/>
    <property type="match status" value="1"/>
</dbReference>
<dbReference type="AlphaFoldDB" id="A0A2M7FXC1"/>
<dbReference type="InterPro" id="IPR026591">
    <property type="entry name" value="Sirtuin_cat_small_dom_sf"/>
</dbReference>
<dbReference type="InterPro" id="IPR027546">
    <property type="entry name" value="Sirtuin_class_III"/>
</dbReference>
<proteinExistence type="inferred from homology"/>
<dbReference type="CDD" id="cd01412">
    <property type="entry name" value="SIRT5_Af1_CobB"/>
    <property type="match status" value="1"/>
</dbReference>
<feature type="binding site" evidence="3">
    <location>
        <begin position="16"/>
        <end position="35"/>
    </location>
    <ligand>
        <name>NAD(+)</name>
        <dbReference type="ChEBI" id="CHEBI:57540"/>
    </ligand>
</feature>
<feature type="binding site" evidence="3">
    <location>
        <begin position="202"/>
        <end position="204"/>
    </location>
    <ligand>
        <name>NAD(+)</name>
        <dbReference type="ChEBI" id="CHEBI:57540"/>
    </ligand>
</feature>
<keyword evidence="1" id="KW-0808">Transferase</keyword>
<feature type="binding site" evidence="3">
    <location>
        <position position="63"/>
    </location>
    <ligand>
        <name>substrate</name>
    </ligand>
</feature>
<dbReference type="InterPro" id="IPR003000">
    <property type="entry name" value="Sirtuin"/>
</dbReference>
<evidence type="ECO:0000256" key="2">
    <source>
        <dbReference type="ARBA" id="ARBA00023027"/>
    </source>
</evidence>
<dbReference type="GO" id="GO:0017136">
    <property type="term" value="F:histone deacetylase activity, NAD-dependent"/>
    <property type="evidence" value="ECO:0007669"/>
    <property type="project" value="TreeGrafter"/>
</dbReference>
<dbReference type="GO" id="GO:0005737">
    <property type="term" value="C:cytoplasm"/>
    <property type="evidence" value="ECO:0007669"/>
    <property type="project" value="UniProtKB-SubCell"/>
</dbReference>
<dbReference type="GO" id="GO:0036054">
    <property type="term" value="F:protein-malonyllysine demalonylase activity"/>
    <property type="evidence" value="ECO:0007669"/>
    <property type="project" value="InterPro"/>
</dbReference>
<evidence type="ECO:0000256" key="1">
    <source>
        <dbReference type="ARBA" id="ARBA00022679"/>
    </source>
</evidence>
<comment type="similarity">
    <text evidence="3">Belongs to the sirtuin family. Class III subfamily.</text>
</comment>
<comment type="subcellular location">
    <subcellularLocation>
        <location evidence="3">Cytoplasm</location>
    </subcellularLocation>
</comment>
<feature type="domain" description="Deacetylase sirtuin-type" evidence="5">
    <location>
        <begin position="1"/>
        <end position="237"/>
    </location>
</feature>
<accession>A0A2M7FXC1</accession>
<dbReference type="SUPFAM" id="SSF52467">
    <property type="entry name" value="DHS-like NAD/FAD-binding domain"/>
    <property type="match status" value="1"/>
</dbReference>
<dbReference type="InterPro" id="IPR050134">
    <property type="entry name" value="NAD-dep_sirtuin_deacylases"/>
</dbReference>
<dbReference type="PANTHER" id="PTHR11085:SF4">
    <property type="entry name" value="NAD-DEPENDENT PROTEIN DEACYLASE"/>
    <property type="match status" value="1"/>
</dbReference>
<evidence type="ECO:0000313" key="7">
    <source>
        <dbReference type="Proteomes" id="UP000231019"/>
    </source>
</evidence>
<feature type="active site" description="Proton acceptor" evidence="3">
    <location>
        <position position="112"/>
    </location>
</feature>
<keyword evidence="2 3" id="KW-0520">NAD</keyword>
<dbReference type="EMBL" id="PFFQ01000066">
    <property type="protein sequence ID" value="PIW13908.1"/>
    <property type="molecule type" value="Genomic_DNA"/>
</dbReference>
<comment type="function">
    <text evidence="3">NAD-dependent lysine deacetylase and desuccinylase that specifically removes acetyl and succinyl groups on target proteins. Modulates the activities of several proteins which are inactive in their acylated form.</text>
</comment>
<gene>
    <name evidence="3" type="primary">cobB</name>
    <name evidence="6" type="ORF">COW36_24465</name>
</gene>
<organism evidence="6 7">
    <name type="scientific">bacterium (Candidatus Blackallbacteria) CG17_big_fil_post_rev_8_21_14_2_50_48_46</name>
    <dbReference type="NCBI Taxonomy" id="2014261"/>
    <lineage>
        <taxon>Bacteria</taxon>
        <taxon>Candidatus Blackallbacteria</taxon>
    </lineage>
</organism>
<comment type="caution">
    <text evidence="3 4">Lacks conserved residue(s) required for the propagation of feature annotation.</text>
</comment>
<keyword evidence="3" id="KW-0963">Cytoplasm</keyword>
<evidence type="ECO:0000256" key="4">
    <source>
        <dbReference type="PROSITE-ProRule" id="PRU00236"/>
    </source>
</evidence>
<dbReference type="Gene3D" id="3.30.1600.10">
    <property type="entry name" value="SIR2/SIRT2 'Small Domain"/>
    <property type="match status" value="1"/>
</dbReference>
<feature type="binding site" evidence="3">
    <location>
        <begin position="94"/>
        <end position="97"/>
    </location>
    <ligand>
        <name>NAD(+)</name>
        <dbReference type="ChEBI" id="CHEBI:57540"/>
    </ligand>
</feature>
<dbReference type="Proteomes" id="UP000231019">
    <property type="component" value="Unassembled WGS sequence"/>
</dbReference>
<dbReference type="InterPro" id="IPR029035">
    <property type="entry name" value="DHS-like_NAD/FAD-binding_dom"/>
</dbReference>
<dbReference type="PROSITE" id="PS50305">
    <property type="entry name" value="SIRTUIN"/>
    <property type="match status" value="1"/>
</dbReference>
<comment type="domain">
    <text evidence="3">2 residues (Tyr-60 and Arg-63) present in a large hydrophobic pocket are probably involved in substrate specificity. They are important for desuccinylation activity, but dispensable for deacetylation activity.</text>
</comment>
<dbReference type="GO" id="GO:0070403">
    <property type="term" value="F:NAD+ binding"/>
    <property type="evidence" value="ECO:0007669"/>
    <property type="project" value="UniProtKB-UniRule"/>
</dbReference>
<dbReference type="GO" id="GO:0036055">
    <property type="term" value="F:protein-succinyllysine desuccinylase activity"/>
    <property type="evidence" value="ECO:0007669"/>
    <property type="project" value="UniProtKB-UniRule"/>
</dbReference>